<organism evidence="6 7">
    <name type="scientific">Halobellus salinus</name>
    <dbReference type="NCBI Taxonomy" id="931585"/>
    <lineage>
        <taxon>Archaea</taxon>
        <taxon>Methanobacteriati</taxon>
        <taxon>Methanobacteriota</taxon>
        <taxon>Stenosarchaea group</taxon>
        <taxon>Halobacteria</taxon>
        <taxon>Halobacteriales</taxon>
        <taxon>Haloferacaceae</taxon>
        <taxon>Halobellus</taxon>
    </lineage>
</organism>
<dbReference type="InterPro" id="IPR011251">
    <property type="entry name" value="Luciferase-like_dom"/>
</dbReference>
<dbReference type="GO" id="GO:0046306">
    <property type="term" value="P:alkanesulfonate catabolic process"/>
    <property type="evidence" value="ECO:0007669"/>
    <property type="project" value="TreeGrafter"/>
</dbReference>
<dbReference type="InterPro" id="IPR050172">
    <property type="entry name" value="SsuD_RutA_monooxygenase"/>
</dbReference>
<gene>
    <name evidence="6" type="ORF">GCM10008995_07410</name>
</gene>
<dbReference type="EMBL" id="BMOC01000003">
    <property type="protein sequence ID" value="GGJ00083.1"/>
    <property type="molecule type" value="Genomic_DNA"/>
</dbReference>
<proteinExistence type="predicted"/>
<evidence type="ECO:0000259" key="5">
    <source>
        <dbReference type="Pfam" id="PF00296"/>
    </source>
</evidence>
<evidence type="ECO:0000313" key="7">
    <source>
        <dbReference type="Proteomes" id="UP000653099"/>
    </source>
</evidence>
<evidence type="ECO:0000256" key="1">
    <source>
        <dbReference type="ARBA" id="ARBA00022630"/>
    </source>
</evidence>
<evidence type="ECO:0000256" key="2">
    <source>
        <dbReference type="ARBA" id="ARBA00022643"/>
    </source>
</evidence>
<keyword evidence="4" id="KW-0503">Monooxygenase</keyword>
<keyword evidence="3" id="KW-0560">Oxidoreductase</keyword>
<dbReference type="Pfam" id="PF00296">
    <property type="entry name" value="Bac_luciferase"/>
    <property type="match status" value="1"/>
</dbReference>
<keyword evidence="1" id="KW-0285">Flavoprotein</keyword>
<evidence type="ECO:0000256" key="4">
    <source>
        <dbReference type="ARBA" id="ARBA00023033"/>
    </source>
</evidence>
<dbReference type="Gene3D" id="3.20.20.30">
    <property type="entry name" value="Luciferase-like domain"/>
    <property type="match status" value="1"/>
</dbReference>
<name>A0A830EQE8_9EURY</name>
<dbReference type="GO" id="GO:0008726">
    <property type="term" value="F:alkanesulfonate monooxygenase activity"/>
    <property type="evidence" value="ECO:0007669"/>
    <property type="project" value="TreeGrafter"/>
</dbReference>
<feature type="domain" description="Luciferase-like" evidence="5">
    <location>
        <begin position="7"/>
        <end position="257"/>
    </location>
</feature>
<dbReference type="PANTHER" id="PTHR42847">
    <property type="entry name" value="ALKANESULFONATE MONOOXYGENASE"/>
    <property type="match status" value="1"/>
</dbReference>
<dbReference type="Proteomes" id="UP000653099">
    <property type="component" value="Unassembled WGS sequence"/>
</dbReference>
<accession>A0A830EQE8</accession>
<reference evidence="6" key="1">
    <citation type="journal article" date="2014" name="Int. J. Syst. Evol. Microbiol.">
        <title>Complete genome sequence of Corynebacterium casei LMG S-19264T (=DSM 44701T), isolated from a smear-ripened cheese.</title>
        <authorList>
            <consortium name="US DOE Joint Genome Institute (JGI-PGF)"/>
            <person name="Walter F."/>
            <person name="Albersmeier A."/>
            <person name="Kalinowski J."/>
            <person name="Ruckert C."/>
        </authorList>
    </citation>
    <scope>NUCLEOTIDE SEQUENCE</scope>
    <source>
        <strain evidence="6">JCM 14359</strain>
    </source>
</reference>
<dbReference type="InterPro" id="IPR036661">
    <property type="entry name" value="Luciferase-like_sf"/>
</dbReference>
<keyword evidence="2" id="KW-0288">FMN</keyword>
<comment type="caution">
    <text evidence="6">The sequence shown here is derived from an EMBL/GenBank/DDBJ whole genome shotgun (WGS) entry which is preliminary data.</text>
</comment>
<evidence type="ECO:0000313" key="6">
    <source>
        <dbReference type="EMBL" id="GGJ00083.1"/>
    </source>
</evidence>
<keyword evidence="7" id="KW-1185">Reference proteome</keyword>
<dbReference type="AlphaFoldDB" id="A0A830EQE8"/>
<dbReference type="PANTHER" id="PTHR42847:SF4">
    <property type="entry name" value="ALKANESULFONATE MONOOXYGENASE-RELATED"/>
    <property type="match status" value="1"/>
</dbReference>
<reference evidence="6" key="2">
    <citation type="submission" date="2020-09" db="EMBL/GenBank/DDBJ databases">
        <authorList>
            <person name="Sun Q."/>
            <person name="Ohkuma M."/>
        </authorList>
    </citation>
    <scope>NUCLEOTIDE SEQUENCE</scope>
    <source>
        <strain evidence="6">JCM 14359</strain>
    </source>
</reference>
<dbReference type="SUPFAM" id="SSF51679">
    <property type="entry name" value="Bacterial luciferase-like"/>
    <property type="match status" value="1"/>
</dbReference>
<protein>
    <submittedName>
        <fullName evidence="6">LLM class F420-dependent oxidoreductase</fullName>
    </submittedName>
</protein>
<sequence>MTHSIRYGVNVPTSGGDSEHTSLPFCDHIDWQDQRAFGRAAEALGYDSLGVPDHIMTGSGPTTECLTTVTGLAGATDDVTLYPKTINNHLRHGPLLAKTVATLDVVSGGRVKLGMGAGWKADEATAYGYEWPSAPARLREMRETIEVMKRLWTEDEVTHDGEFYDLEAAICKPHPVQDPHPPIMIGGGGEQITLRMAAEYADTWNYYGSLGKMERKLGVLREHCETADRPFDAIEKSWFARCIVRETEAEVQALLEEAPRFSGDHAGSGGAALVGTPAEVCEQLRSYRELGFEEVIVEFVDFPETTGLELFADEVMPQV</sequence>
<evidence type="ECO:0000256" key="3">
    <source>
        <dbReference type="ARBA" id="ARBA00023002"/>
    </source>
</evidence>
<dbReference type="RefSeq" id="WP_229663727.1">
    <property type="nucleotide sequence ID" value="NZ_BMOC01000003.1"/>
</dbReference>